<evidence type="ECO:0000256" key="4">
    <source>
        <dbReference type="ARBA" id="ARBA00022989"/>
    </source>
</evidence>
<dbReference type="SUPFAM" id="SSF48264">
    <property type="entry name" value="Cytochrome P450"/>
    <property type="match status" value="1"/>
</dbReference>
<evidence type="ECO:0000313" key="10">
    <source>
        <dbReference type="EnsemblPlants" id="TraesCS7A02G016200.1.cds1"/>
    </source>
</evidence>
<dbReference type="STRING" id="4565.A0A3B6RAJ7"/>
<keyword evidence="3 7" id="KW-0479">Metal-binding</keyword>
<organism evidence="10">
    <name type="scientific">Triticum aestivum</name>
    <name type="common">Wheat</name>
    <dbReference type="NCBI Taxonomy" id="4565"/>
    <lineage>
        <taxon>Eukaryota</taxon>
        <taxon>Viridiplantae</taxon>
        <taxon>Streptophyta</taxon>
        <taxon>Embryophyta</taxon>
        <taxon>Tracheophyta</taxon>
        <taxon>Spermatophyta</taxon>
        <taxon>Magnoliopsida</taxon>
        <taxon>Liliopsida</taxon>
        <taxon>Poales</taxon>
        <taxon>Poaceae</taxon>
        <taxon>BOP clade</taxon>
        <taxon>Pooideae</taxon>
        <taxon>Triticodae</taxon>
        <taxon>Triticeae</taxon>
        <taxon>Triticinae</taxon>
        <taxon>Triticum</taxon>
    </lineage>
</organism>
<dbReference type="EnsemblPlants" id="TraesCS7A02G016200.1">
    <property type="protein sequence ID" value="TraesCS7A02G016200.1.cds1"/>
    <property type="gene ID" value="TraesCS7A02G016200"/>
</dbReference>
<evidence type="ECO:0008006" key="12">
    <source>
        <dbReference type="Google" id="ProtNLM"/>
    </source>
</evidence>
<dbReference type="InterPro" id="IPR001128">
    <property type="entry name" value="Cyt_P450"/>
</dbReference>
<keyword evidence="6 7" id="KW-0408">Iron</keyword>
<dbReference type="AlphaFoldDB" id="A0A3B6RAJ7"/>
<evidence type="ECO:0000256" key="7">
    <source>
        <dbReference type="PIRSR" id="PIRSR602401-1"/>
    </source>
</evidence>
<gene>
    <name evidence="10" type="primary">LOC123151717</name>
</gene>
<dbReference type="SMR" id="A0A3B6RAJ7"/>
<dbReference type="OMA" id="AFMAACC"/>
<dbReference type="CDD" id="cd11064">
    <property type="entry name" value="CYP86A"/>
    <property type="match status" value="1"/>
</dbReference>
<reference evidence="10" key="2">
    <citation type="submission" date="2018-10" db="UniProtKB">
        <authorList>
            <consortium name="EnsemblPlants"/>
        </authorList>
    </citation>
    <scope>IDENTIFICATION</scope>
</reference>
<dbReference type="PROSITE" id="PS00086">
    <property type="entry name" value="CYTOCHROME_P450"/>
    <property type="match status" value="1"/>
</dbReference>
<name>A0A3B6RAJ7_WHEAT</name>
<comment type="cofactor">
    <cofactor evidence="7">
        <name>heme</name>
        <dbReference type="ChEBI" id="CHEBI:30413"/>
    </cofactor>
</comment>
<protein>
    <recommendedName>
        <fullName evidence="12">Cytochrome P450</fullName>
    </recommendedName>
</protein>
<dbReference type="GO" id="GO:0006629">
    <property type="term" value="P:lipid metabolic process"/>
    <property type="evidence" value="ECO:0007669"/>
    <property type="project" value="UniProtKB-ARBA"/>
</dbReference>
<evidence type="ECO:0000256" key="8">
    <source>
        <dbReference type="RuleBase" id="RU000461"/>
    </source>
</evidence>
<dbReference type="Gramene" id="TraesCS7A02G016200.1">
    <property type="protein sequence ID" value="TraesCS7A02G016200.1.cds1"/>
    <property type="gene ID" value="TraesCS7A02G016200"/>
</dbReference>
<keyword evidence="11" id="KW-1185">Reference proteome</keyword>
<evidence type="ECO:0000256" key="5">
    <source>
        <dbReference type="ARBA" id="ARBA00023002"/>
    </source>
</evidence>
<dbReference type="PRINTS" id="PR00463">
    <property type="entry name" value="EP450I"/>
</dbReference>
<dbReference type="InterPro" id="IPR017972">
    <property type="entry name" value="Cyt_P450_CS"/>
</dbReference>
<dbReference type="KEGG" id="taes:123151717"/>
<dbReference type="GO" id="GO:0005506">
    <property type="term" value="F:iron ion binding"/>
    <property type="evidence" value="ECO:0007669"/>
    <property type="project" value="InterPro"/>
</dbReference>
<dbReference type="GO" id="GO:0016705">
    <property type="term" value="F:oxidoreductase activity, acting on paired donors, with incorporation or reduction of molecular oxygen"/>
    <property type="evidence" value="ECO:0007669"/>
    <property type="project" value="InterPro"/>
</dbReference>
<dbReference type="InterPro" id="IPR036396">
    <property type="entry name" value="Cyt_P450_sf"/>
</dbReference>
<dbReference type="InterPro" id="IPR002401">
    <property type="entry name" value="Cyt_P450_E_grp-I"/>
</dbReference>
<dbReference type="PRINTS" id="PR00385">
    <property type="entry name" value="P450"/>
</dbReference>
<dbReference type="Gene3D" id="1.10.630.10">
    <property type="entry name" value="Cytochrome P450"/>
    <property type="match status" value="1"/>
</dbReference>
<comment type="similarity">
    <text evidence="1 8">Belongs to the cytochrome P450 family.</text>
</comment>
<accession>A0A3B6RAJ7</accession>
<reference evidence="10" key="1">
    <citation type="submission" date="2018-08" db="EMBL/GenBank/DDBJ databases">
        <authorList>
            <person name="Rossello M."/>
        </authorList>
    </citation>
    <scope>NUCLEOTIDE SEQUENCE [LARGE SCALE GENOMIC DNA]</scope>
    <source>
        <strain evidence="10">cv. Chinese Spring</strain>
    </source>
</reference>
<dbReference type="Gramene" id="TraesMAC7A03G03801830.1">
    <property type="protein sequence ID" value="TraesMAC7A03G03801830.1.CDS1"/>
    <property type="gene ID" value="TraesMAC7A03G03801830"/>
</dbReference>
<dbReference type="PANTHER" id="PTHR24296">
    <property type="entry name" value="CYTOCHROME P450"/>
    <property type="match status" value="1"/>
</dbReference>
<feature type="binding site" description="axial binding residue" evidence="7">
    <location>
        <position position="463"/>
    </location>
    <ligand>
        <name>heme</name>
        <dbReference type="ChEBI" id="CHEBI:30413"/>
    </ligand>
    <ligandPart>
        <name>Fe</name>
        <dbReference type="ChEBI" id="CHEBI:18248"/>
    </ligandPart>
</feature>
<evidence type="ECO:0000256" key="3">
    <source>
        <dbReference type="ARBA" id="ARBA00022723"/>
    </source>
</evidence>
<dbReference type="OrthoDB" id="3203564at2759"/>
<dbReference type="RefSeq" id="XP_044427317.1">
    <property type="nucleotide sequence ID" value="XM_044571382.1"/>
</dbReference>
<keyword evidence="5 8" id="KW-0560">Oxidoreductase</keyword>
<evidence type="ECO:0000313" key="11">
    <source>
        <dbReference type="Proteomes" id="UP000019116"/>
    </source>
</evidence>
<feature type="transmembrane region" description="Helical" evidence="9">
    <location>
        <begin position="12"/>
        <end position="30"/>
    </location>
</feature>
<sequence length="518" mass="58848">MALFSSPEPHHLLVSFLVLLLSLLFCFIKLRSSKTVPTLPAEWPLVGMLPSVVANLHRFHDYTTSLLAAAGSSFVFRGPAMHFFVTCDTANVRHIFVSNFTNYPKGEEFAAIFDAMGNSFFNADGESWRRQRGRVQHLMSSPQLLAHMARCCRDKLENGLLPFLARMESLTSLDMQDLFTRFTFDMTAMSVFGVDPGLLTADMPPVIVPDAMEAVMDVGFIRNMVPSSCWKLMKCLKIGPERKLTAAQSELHRFVREMMKKWRDGPAHMDMDKEQDKKKVQIVSSYIHDPEYTDDHGKPNAFLYATLINYMFAGRDTVGTTLTWLFYNLIKHPHVVSSIRRELAPIAMHKATTTSGNHMMIFEPEETEPLVYLHAALFESMRLYPPGPIERKTVMTDDILPSGHKVQKGETILISLYSMGRMEGVWGKDCTEYRPERWVKEDGKLLYVPSYKFLAFNAGPRSCLGKHISVVHMKSVVAAMVWNLDFEMVGGYVVEPKSSVVLKMKNGLWAKILKRRIE</sequence>
<keyword evidence="2 9" id="KW-0812">Transmembrane</keyword>
<evidence type="ECO:0000256" key="6">
    <source>
        <dbReference type="ARBA" id="ARBA00023004"/>
    </source>
</evidence>
<dbReference type="Pfam" id="PF00067">
    <property type="entry name" value="p450"/>
    <property type="match status" value="1"/>
</dbReference>
<proteinExistence type="inferred from homology"/>
<dbReference type="GO" id="GO:0020037">
    <property type="term" value="F:heme binding"/>
    <property type="evidence" value="ECO:0007669"/>
    <property type="project" value="InterPro"/>
</dbReference>
<keyword evidence="7 8" id="KW-0349">Heme</keyword>
<dbReference type="Gramene" id="TraesCS7A03G0033900.1">
    <property type="protein sequence ID" value="TraesCS7A03G0033900.1.CDS1"/>
    <property type="gene ID" value="TraesCS7A03G0033900"/>
</dbReference>
<keyword evidence="4 9" id="KW-1133">Transmembrane helix</keyword>
<keyword evidence="8" id="KW-0503">Monooxygenase</keyword>
<evidence type="ECO:0000256" key="2">
    <source>
        <dbReference type="ARBA" id="ARBA00022692"/>
    </source>
</evidence>
<dbReference type="Proteomes" id="UP000019116">
    <property type="component" value="Chromosome 7A"/>
</dbReference>
<keyword evidence="9" id="KW-0472">Membrane</keyword>
<evidence type="ECO:0000256" key="1">
    <source>
        <dbReference type="ARBA" id="ARBA00010617"/>
    </source>
</evidence>
<dbReference type="GO" id="GO:0004497">
    <property type="term" value="F:monooxygenase activity"/>
    <property type="evidence" value="ECO:0007669"/>
    <property type="project" value="UniProtKB-KW"/>
</dbReference>
<dbReference type="GeneID" id="123151717"/>
<evidence type="ECO:0000256" key="9">
    <source>
        <dbReference type="SAM" id="Phobius"/>
    </source>
</evidence>